<feature type="domain" description="Helicase ATP-binding" evidence="13">
    <location>
        <begin position="32"/>
        <end position="207"/>
    </location>
</feature>
<protein>
    <recommendedName>
        <fullName evidence="9">DEAD-box ATP-dependent RNA helicase RhpA</fullName>
        <ecNumber evidence="1">3.6.4.13</ecNumber>
    </recommendedName>
</protein>
<dbReference type="FunFam" id="3.40.50.300:FF:000008">
    <property type="entry name" value="ATP-dependent RNA helicase RhlB"/>
    <property type="match status" value="1"/>
</dbReference>
<dbReference type="GO" id="GO:0016787">
    <property type="term" value="F:hydrolase activity"/>
    <property type="evidence" value="ECO:0007669"/>
    <property type="project" value="UniProtKB-KW"/>
</dbReference>
<keyword evidence="17" id="KW-1185">Reference proteome</keyword>
<gene>
    <name evidence="16" type="ORF">X474_09940</name>
</gene>
<dbReference type="OrthoDB" id="9805696at2"/>
<dbReference type="PROSITE" id="PS51192">
    <property type="entry name" value="HELICASE_ATP_BIND_1"/>
    <property type="match status" value="1"/>
</dbReference>
<dbReference type="GO" id="GO:0009266">
    <property type="term" value="P:response to temperature stimulus"/>
    <property type="evidence" value="ECO:0007669"/>
    <property type="project" value="UniProtKB-ARBA"/>
</dbReference>
<evidence type="ECO:0000259" key="13">
    <source>
        <dbReference type="PROSITE" id="PS51192"/>
    </source>
</evidence>
<keyword evidence="2" id="KW-0963">Cytoplasm</keyword>
<dbReference type="CDD" id="cd18787">
    <property type="entry name" value="SF2_C_DEAD"/>
    <property type="match status" value="1"/>
</dbReference>
<keyword evidence="3 11" id="KW-0547">Nucleotide-binding</keyword>
<comment type="similarity">
    <text evidence="7 11">Belongs to the DEAD box helicase family.</text>
</comment>
<dbReference type="SMART" id="SM00487">
    <property type="entry name" value="DEXDc"/>
    <property type="match status" value="1"/>
</dbReference>
<dbReference type="GO" id="GO:0005829">
    <property type="term" value="C:cytosol"/>
    <property type="evidence" value="ECO:0007669"/>
    <property type="project" value="TreeGrafter"/>
</dbReference>
<dbReference type="FunCoup" id="A0A0D2JXF0">
    <property type="interactions" value="434"/>
</dbReference>
<dbReference type="STRING" id="1429043.X474_09940"/>
<dbReference type="PANTHER" id="PTHR47959">
    <property type="entry name" value="ATP-DEPENDENT RNA HELICASE RHLE-RELATED"/>
    <property type="match status" value="1"/>
</dbReference>
<evidence type="ECO:0000259" key="14">
    <source>
        <dbReference type="PROSITE" id="PS51194"/>
    </source>
</evidence>
<proteinExistence type="inferred from homology"/>
<evidence type="ECO:0000256" key="8">
    <source>
        <dbReference type="ARBA" id="ARBA00047984"/>
    </source>
</evidence>
<dbReference type="PROSITE" id="PS51195">
    <property type="entry name" value="Q_MOTIF"/>
    <property type="match status" value="1"/>
</dbReference>
<dbReference type="InterPro" id="IPR001650">
    <property type="entry name" value="Helicase_C-like"/>
</dbReference>
<evidence type="ECO:0000256" key="9">
    <source>
        <dbReference type="ARBA" id="ARBA00074363"/>
    </source>
</evidence>
<dbReference type="PATRIC" id="fig|1429043.3.peg.2105"/>
<dbReference type="PROSITE" id="PS51194">
    <property type="entry name" value="HELICASE_CTER"/>
    <property type="match status" value="1"/>
</dbReference>
<accession>A0A0D2JXF0</accession>
<feature type="region of interest" description="Disordered" evidence="12">
    <location>
        <begin position="373"/>
        <end position="425"/>
    </location>
</feature>
<feature type="domain" description="DEAD-box RNA helicase Q" evidence="15">
    <location>
        <begin position="1"/>
        <end position="29"/>
    </location>
</feature>
<dbReference type="InterPro" id="IPR014014">
    <property type="entry name" value="RNA_helicase_DEAD_Q_motif"/>
</dbReference>
<dbReference type="InterPro" id="IPR000629">
    <property type="entry name" value="RNA-helicase_DEAD-box_CS"/>
</dbReference>
<dbReference type="InterPro" id="IPR050079">
    <property type="entry name" value="DEAD_box_RNA_helicase"/>
</dbReference>
<reference evidence="16 17" key="1">
    <citation type="submission" date="2013-11" db="EMBL/GenBank/DDBJ databases">
        <title>Metagenomic analysis of a methanogenic consortium involved in long chain n-alkane degradation.</title>
        <authorList>
            <person name="Davidova I.A."/>
            <person name="Callaghan A.V."/>
            <person name="Wawrik B."/>
            <person name="Pruitt S."/>
            <person name="Marks C."/>
            <person name="Duncan K.E."/>
            <person name="Suflita J.M."/>
        </authorList>
    </citation>
    <scope>NUCLEOTIDE SEQUENCE [LARGE SCALE GENOMIC DNA]</scope>
    <source>
        <strain evidence="16 17">SPR</strain>
    </source>
</reference>
<evidence type="ECO:0000256" key="5">
    <source>
        <dbReference type="ARBA" id="ARBA00022806"/>
    </source>
</evidence>
<dbReference type="EC" id="3.6.4.13" evidence="1"/>
<evidence type="ECO:0000256" key="12">
    <source>
        <dbReference type="SAM" id="MobiDB-lite"/>
    </source>
</evidence>
<evidence type="ECO:0000256" key="7">
    <source>
        <dbReference type="ARBA" id="ARBA00038437"/>
    </source>
</evidence>
<dbReference type="Pfam" id="PF00270">
    <property type="entry name" value="DEAD"/>
    <property type="match status" value="1"/>
</dbReference>
<evidence type="ECO:0000313" key="17">
    <source>
        <dbReference type="Proteomes" id="UP000032233"/>
    </source>
</evidence>
<dbReference type="Pfam" id="PF00271">
    <property type="entry name" value="Helicase_C"/>
    <property type="match status" value="1"/>
</dbReference>
<evidence type="ECO:0000256" key="6">
    <source>
        <dbReference type="ARBA" id="ARBA00022840"/>
    </source>
</evidence>
<dbReference type="GO" id="GO:0042255">
    <property type="term" value="P:ribosome assembly"/>
    <property type="evidence" value="ECO:0007669"/>
    <property type="project" value="UniProtKB-ARBA"/>
</dbReference>
<comment type="catalytic activity">
    <reaction evidence="8">
        <text>ATP + H2O = ADP + phosphate + H(+)</text>
        <dbReference type="Rhea" id="RHEA:13065"/>
        <dbReference type="ChEBI" id="CHEBI:15377"/>
        <dbReference type="ChEBI" id="CHEBI:15378"/>
        <dbReference type="ChEBI" id="CHEBI:30616"/>
        <dbReference type="ChEBI" id="CHEBI:43474"/>
        <dbReference type="ChEBI" id="CHEBI:456216"/>
        <dbReference type="EC" id="3.6.4.13"/>
    </reaction>
</comment>
<dbReference type="InterPro" id="IPR027417">
    <property type="entry name" value="P-loop_NTPase"/>
</dbReference>
<feature type="domain" description="Helicase C-terminal" evidence="14">
    <location>
        <begin position="218"/>
        <end position="381"/>
    </location>
</feature>
<dbReference type="Proteomes" id="UP000032233">
    <property type="component" value="Unassembled WGS sequence"/>
</dbReference>
<keyword evidence="4 11" id="KW-0378">Hydrolase</keyword>
<dbReference type="SMART" id="SM00490">
    <property type="entry name" value="HELICc"/>
    <property type="match status" value="1"/>
</dbReference>
<evidence type="ECO:0000256" key="1">
    <source>
        <dbReference type="ARBA" id="ARBA00012552"/>
    </source>
</evidence>
<dbReference type="SUPFAM" id="SSF52540">
    <property type="entry name" value="P-loop containing nucleoside triphosphate hydrolases"/>
    <property type="match status" value="1"/>
</dbReference>
<keyword evidence="5 11" id="KW-0347">Helicase</keyword>
<feature type="compositionally biased region" description="Basic residues" evidence="12">
    <location>
        <begin position="386"/>
        <end position="400"/>
    </location>
</feature>
<dbReference type="FunFam" id="3.40.50.300:FF:000108">
    <property type="entry name" value="ATP-dependent RNA helicase RhlE"/>
    <property type="match status" value="1"/>
</dbReference>
<sequence>MSFDQLALNAPIQRALRGLGYQNPTPIQAAGIPPILEGRDLQGCAQTGTGKTAAFALPILHKLSSLRKKTKPKSTRALVLTPTRELAVQVTDCFKDYGKYLGLHLMTVYGGVSLRPQIKACARGLDIMVATPGRLLDLINRDFVRLDNLEIMVLDEADRMLDMGFLPDIKRLLLMAPKERQTLFFSATMPPVIVNLTRKILNTPKKIQIARVSEPVEQIDQSVLFVAQEDKKELLDDVLNSSKPSRVLIFTRTKHSADKVARQLARRHVKAQAIHGNKSQNARQAALNNFRTGRTKVLVATDVASRGIDVEGVTHVINYDMPNEPESYVHRIGRTGRAGAKGVAISFCNSQERSFLRNIERLIRQSVPVSDPRAFGYEGPLLPQKKAPKKPYRPAKRRRVGTGSQNNPVSRKKTEPKRYKRANVK</sequence>
<dbReference type="PANTHER" id="PTHR47959:SF13">
    <property type="entry name" value="ATP-DEPENDENT RNA HELICASE RHLE"/>
    <property type="match status" value="1"/>
</dbReference>
<evidence type="ECO:0000259" key="15">
    <source>
        <dbReference type="PROSITE" id="PS51195"/>
    </source>
</evidence>
<evidence type="ECO:0000256" key="4">
    <source>
        <dbReference type="ARBA" id="ARBA00022801"/>
    </source>
</evidence>
<dbReference type="AlphaFoldDB" id="A0A0D2JXF0"/>
<dbReference type="Gene3D" id="3.40.50.300">
    <property type="entry name" value="P-loop containing nucleotide triphosphate hydrolases"/>
    <property type="match status" value="2"/>
</dbReference>
<dbReference type="GO" id="GO:0003724">
    <property type="term" value="F:RNA helicase activity"/>
    <property type="evidence" value="ECO:0007669"/>
    <property type="project" value="UniProtKB-EC"/>
</dbReference>
<dbReference type="CDD" id="cd00268">
    <property type="entry name" value="DEADc"/>
    <property type="match status" value="1"/>
</dbReference>
<name>A0A0D2JXF0_9BACT</name>
<evidence type="ECO:0000256" key="3">
    <source>
        <dbReference type="ARBA" id="ARBA00022741"/>
    </source>
</evidence>
<organism evidence="16 17">
    <name type="scientific">Dethiosulfatarculus sandiegensis</name>
    <dbReference type="NCBI Taxonomy" id="1429043"/>
    <lineage>
        <taxon>Bacteria</taxon>
        <taxon>Pseudomonadati</taxon>
        <taxon>Thermodesulfobacteriota</taxon>
        <taxon>Desulfarculia</taxon>
        <taxon>Desulfarculales</taxon>
        <taxon>Desulfarculaceae</taxon>
        <taxon>Dethiosulfatarculus</taxon>
    </lineage>
</organism>
<comment type="caution">
    <text evidence="16">The sequence shown here is derived from an EMBL/GenBank/DDBJ whole genome shotgun (WGS) entry which is preliminary data.</text>
</comment>
<evidence type="ECO:0000313" key="16">
    <source>
        <dbReference type="EMBL" id="KIX14265.1"/>
    </source>
</evidence>
<evidence type="ECO:0000256" key="11">
    <source>
        <dbReference type="RuleBase" id="RU000492"/>
    </source>
</evidence>
<dbReference type="InParanoid" id="A0A0D2JXF0"/>
<feature type="short sequence motif" description="Q motif" evidence="10">
    <location>
        <begin position="1"/>
        <end position="29"/>
    </location>
</feature>
<dbReference type="InterPro" id="IPR014001">
    <property type="entry name" value="Helicase_ATP-bd"/>
</dbReference>
<dbReference type="PROSITE" id="PS00039">
    <property type="entry name" value="DEAD_ATP_HELICASE"/>
    <property type="match status" value="1"/>
</dbReference>
<dbReference type="InterPro" id="IPR044742">
    <property type="entry name" value="DEAD/DEAH_RhlB"/>
</dbReference>
<dbReference type="GO" id="GO:0005524">
    <property type="term" value="F:ATP binding"/>
    <property type="evidence" value="ECO:0007669"/>
    <property type="project" value="UniProtKB-KW"/>
</dbReference>
<dbReference type="InterPro" id="IPR011545">
    <property type="entry name" value="DEAD/DEAH_box_helicase_dom"/>
</dbReference>
<evidence type="ECO:0000256" key="10">
    <source>
        <dbReference type="PROSITE-ProRule" id="PRU00552"/>
    </source>
</evidence>
<dbReference type="GO" id="GO:0003676">
    <property type="term" value="F:nucleic acid binding"/>
    <property type="evidence" value="ECO:0007669"/>
    <property type="project" value="InterPro"/>
</dbReference>
<evidence type="ECO:0000256" key="2">
    <source>
        <dbReference type="ARBA" id="ARBA00022490"/>
    </source>
</evidence>
<dbReference type="EMBL" id="AZAC01000011">
    <property type="protein sequence ID" value="KIX14265.1"/>
    <property type="molecule type" value="Genomic_DNA"/>
</dbReference>
<keyword evidence="6 11" id="KW-0067">ATP-binding</keyword>